<accession>A0A397HW30</accession>
<dbReference type="AlphaFoldDB" id="A0A397HW30"/>
<name>A0A397HW30_9GLOM</name>
<organism evidence="2 3">
    <name type="scientific">Diversispora epigaea</name>
    <dbReference type="NCBI Taxonomy" id="1348612"/>
    <lineage>
        <taxon>Eukaryota</taxon>
        <taxon>Fungi</taxon>
        <taxon>Fungi incertae sedis</taxon>
        <taxon>Mucoromycota</taxon>
        <taxon>Glomeromycotina</taxon>
        <taxon>Glomeromycetes</taxon>
        <taxon>Diversisporales</taxon>
        <taxon>Diversisporaceae</taxon>
        <taxon>Diversispora</taxon>
    </lineage>
</organism>
<comment type="caution">
    <text evidence="2">The sequence shown here is derived from an EMBL/GenBank/DDBJ whole genome shotgun (WGS) entry which is preliminary data.</text>
</comment>
<dbReference type="Proteomes" id="UP000266861">
    <property type="component" value="Unassembled WGS sequence"/>
</dbReference>
<protein>
    <submittedName>
        <fullName evidence="2">Uncharacterized protein</fullName>
    </submittedName>
</protein>
<feature type="chain" id="PRO_5017466371" evidence="1">
    <location>
        <begin position="24"/>
        <end position="241"/>
    </location>
</feature>
<dbReference type="EMBL" id="PQFF01000275">
    <property type="protein sequence ID" value="RHZ67425.1"/>
    <property type="molecule type" value="Genomic_DNA"/>
</dbReference>
<gene>
    <name evidence="2" type="ORF">Glove_301g33</name>
</gene>
<feature type="signal peptide" evidence="1">
    <location>
        <begin position="1"/>
        <end position="23"/>
    </location>
</feature>
<reference evidence="2 3" key="1">
    <citation type="submission" date="2018-08" db="EMBL/GenBank/DDBJ databases">
        <title>Genome and evolution of the arbuscular mycorrhizal fungus Diversispora epigaea (formerly Glomus versiforme) and its bacterial endosymbionts.</title>
        <authorList>
            <person name="Sun X."/>
            <person name="Fei Z."/>
            <person name="Harrison M."/>
        </authorList>
    </citation>
    <scope>NUCLEOTIDE SEQUENCE [LARGE SCALE GENOMIC DNA]</scope>
    <source>
        <strain evidence="2 3">IT104</strain>
    </source>
</reference>
<evidence type="ECO:0000313" key="3">
    <source>
        <dbReference type="Proteomes" id="UP000266861"/>
    </source>
</evidence>
<keyword evidence="3" id="KW-1185">Reference proteome</keyword>
<evidence type="ECO:0000313" key="2">
    <source>
        <dbReference type="EMBL" id="RHZ67425.1"/>
    </source>
</evidence>
<proteinExistence type="predicted"/>
<evidence type="ECO:0000256" key="1">
    <source>
        <dbReference type="SAM" id="SignalP"/>
    </source>
</evidence>
<sequence>MSKKSGFIAILFVICLHVISSLADIPISEIPGPWIITKIAGETMQTGQNVDLEIVSPINTLISVNILQRGSTNNQTLVTDVGLYCGVNVVTVTIPSGNFSTPNPENYFAIYSNGTRIDYTATFQIGDPGFGITISNPVAGDVLEIGGELKAKWNGSYVPPGQDASSFTFVRGLLEPAVISGVVVSFNFFPGSNITFEDGSLIFALPSTIPSNTLYKFGFLITSSVSTYATQIYSSGTFLIV</sequence>
<dbReference type="OrthoDB" id="2408799at2759"/>
<keyword evidence="1" id="KW-0732">Signal</keyword>